<evidence type="ECO:0000256" key="1">
    <source>
        <dbReference type="SAM" id="MobiDB-lite"/>
    </source>
</evidence>
<gene>
    <name evidence="2" type="ORF">SANT12839_074750</name>
</gene>
<evidence type="ECO:0000313" key="3">
    <source>
        <dbReference type="Proteomes" id="UP000299290"/>
    </source>
</evidence>
<feature type="region of interest" description="Disordered" evidence="1">
    <location>
        <begin position="1"/>
        <end position="21"/>
    </location>
</feature>
<dbReference type="RefSeq" id="WP_162003886.1">
    <property type="nucleotide sequence ID" value="NZ_BJHV01000001.1"/>
</dbReference>
<dbReference type="EMBL" id="BJHV01000001">
    <property type="protein sequence ID" value="GDY46593.1"/>
    <property type="molecule type" value="Genomic_DNA"/>
</dbReference>
<organism evidence="2 3">
    <name type="scientific">Streptomyces antimycoticus</name>
    <dbReference type="NCBI Taxonomy" id="68175"/>
    <lineage>
        <taxon>Bacteria</taxon>
        <taxon>Bacillati</taxon>
        <taxon>Actinomycetota</taxon>
        <taxon>Actinomycetes</taxon>
        <taxon>Kitasatosporales</taxon>
        <taxon>Streptomycetaceae</taxon>
        <taxon>Streptomyces</taxon>
        <taxon>Streptomyces violaceusniger group</taxon>
    </lineage>
</organism>
<protein>
    <submittedName>
        <fullName evidence="2">Uncharacterized protein</fullName>
    </submittedName>
</protein>
<name>A0A4D4KL41_9ACTN</name>
<comment type="caution">
    <text evidence="2">The sequence shown here is derived from an EMBL/GenBank/DDBJ whole genome shotgun (WGS) entry which is preliminary data.</text>
</comment>
<dbReference type="Proteomes" id="UP000299290">
    <property type="component" value="Unassembled WGS sequence"/>
</dbReference>
<feature type="compositionally biased region" description="Basic and acidic residues" evidence="1">
    <location>
        <begin position="1"/>
        <end position="13"/>
    </location>
</feature>
<evidence type="ECO:0000313" key="2">
    <source>
        <dbReference type="EMBL" id="GDY46593.1"/>
    </source>
</evidence>
<proteinExistence type="predicted"/>
<accession>A0A4D4KL41</accession>
<reference evidence="2 3" key="1">
    <citation type="journal article" date="2020" name="Int. J. Syst. Evol. Microbiol.">
        <title>Reclassification of Streptomyces castelarensis and Streptomyces sporoclivatus as later heterotypic synonyms of Streptomyces antimycoticus.</title>
        <authorList>
            <person name="Komaki H."/>
            <person name="Tamura T."/>
        </authorList>
    </citation>
    <scope>NUCLEOTIDE SEQUENCE [LARGE SCALE GENOMIC DNA]</scope>
    <source>
        <strain evidence="2 3">NBRC 12839</strain>
    </source>
</reference>
<dbReference type="AlphaFoldDB" id="A0A4D4KL41"/>
<sequence length="81" mass="8177">MGEGAAHRLREVAGEEGGVGDDVRQLLRQPQGDGVAAGAEVVEGRGQCLVEVDGAEVEVQGSGVQSAQVVQVGEELGDAAH</sequence>
<keyword evidence="3" id="KW-1185">Reference proteome</keyword>